<proteinExistence type="predicted"/>
<organism evidence="2 3">
    <name type="scientific">Caldovatus sediminis</name>
    <dbReference type="NCBI Taxonomy" id="2041189"/>
    <lineage>
        <taxon>Bacteria</taxon>
        <taxon>Pseudomonadati</taxon>
        <taxon>Pseudomonadota</taxon>
        <taxon>Alphaproteobacteria</taxon>
        <taxon>Acetobacterales</taxon>
        <taxon>Roseomonadaceae</taxon>
        <taxon>Caldovatus</taxon>
    </lineage>
</organism>
<dbReference type="SUPFAM" id="SSF82153">
    <property type="entry name" value="FAS1 domain"/>
    <property type="match status" value="1"/>
</dbReference>
<dbReference type="InterPro" id="IPR006311">
    <property type="entry name" value="TAT_signal"/>
</dbReference>
<sequence>MAFWHRRRLLAAAAAGVGGATLLTGGGRAGRAQTVVAPPGSTVVITPPPAAASATGRNVADTLAADGRFGRFLDLLSRAGMVEELRGAGPFTVLAPTDAAVQGAPSAMLQDLVGTPGSGDSAGGGDRDPVRLRALVQYHVIPGLPYGAALPAAGEHRLRTLNGNEVHVRSSGGEDVAVSNPAPGLQSAGFGAAGANVMPAARLAGPAIPASNGVIWPLTGVLFP</sequence>
<comment type="caution">
    <text evidence="2">The sequence shown here is derived from an EMBL/GenBank/DDBJ whole genome shotgun (WGS) entry which is preliminary data.</text>
</comment>
<dbReference type="Gene3D" id="2.30.180.10">
    <property type="entry name" value="FAS1 domain"/>
    <property type="match status" value="1"/>
</dbReference>
<dbReference type="InterPro" id="IPR050904">
    <property type="entry name" value="Adhesion/Biosynth-related"/>
</dbReference>
<dbReference type="Proteomes" id="UP000597507">
    <property type="component" value="Unassembled WGS sequence"/>
</dbReference>
<dbReference type="RefSeq" id="WP_188901878.1">
    <property type="nucleotide sequence ID" value="NZ_BMKS01000010.1"/>
</dbReference>
<dbReference type="EMBL" id="BMKS01000010">
    <property type="protein sequence ID" value="GGG41501.1"/>
    <property type="molecule type" value="Genomic_DNA"/>
</dbReference>
<name>A0A8J2ZDE0_9PROT</name>
<dbReference type="PROSITE" id="PS51318">
    <property type="entry name" value="TAT"/>
    <property type="match status" value="1"/>
</dbReference>
<dbReference type="InterPro" id="IPR000782">
    <property type="entry name" value="FAS1_domain"/>
</dbReference>
<gene>
    <name evidence="2" type="ORF">GCM10010964_31290</name>
</gene>
<evidence type="ECO:0000313" key="3">
    <source>
        <dbReference type="Proteomes" id="UP000597507"/>
    </source>
</evidence>
<reference evidence="2 3" key="1">
    <citation type="journal article" date="2014" name="Int. J. Syst. Evol. Microbiol.">
        <title>Complete genome sequence of Corynebacterium casei LMG S-19264T (=DSM 44701T), isolated from a smear-ripened cheese.</title>
        <authorList>
            <consortium name="US DOE Joint Genome Institute (JGI-PGF)"/>
            <person name="Walter F."/>
            <person name="Albersmeier A."/>
            <person name="Kalinowski J."/>
            <person name="Ruckert C."/>
        </authorList>
    </citation>
    <scope>NUCLEOTIDE SEQUENCE [LARGE SCALE GENOMIC DNA]</scope>
    <source>
        <strain evidence="2 3">CGMCC 1.16330</strain>
    </source>
</reference>
<dbReference type="AlphaFoldDB" id="A0A8J2ZDE0"/>
<dbReference type="InterPro" id="IPR036378">
    <property type="entry name" value="FAS1_dom_sf"/>
</dbReference>
<evidence type="ECO:0000259" key="1">
    <source>
        <dbReference type="PROSITE" id="PS50213"/>
    </source>
</evidence>
<dbReference type="Pfam" id="PF02469">
    <property type="entry name" value="Fasciclin"/>
    <property type="match status" value="1"/>
</dbReference>
<feature type="domain" description="FAS1" evidence="1">
    <location>
        <begin position="56"/>
        <end position="222"/>
    </location>
</feature>
<dbReference type="PANTHER" id="PTHR10900:SF77">
    <property type="entry name" value="FI19380P1"/>
    <property type="match status" value="1"/>
</dbReference>
<dbReference type="PROSITE" id="PS50213">
    <property type="entry name" value="FAS1"/>
    <property type="match status" value="1"/>
</dbReference>
<keyword evidence="3" id="KW-1185">Reference proteome</keyword>
<protein>
    <recommendedName>
        <fullName evidence="1">FAS1 domain-containing protein</fullName>
    </recommendedName>
</protein>
<dbReference type="PANTHER" id="PTHR10900">
    <property type="entry name" value="PERIOSTIN-RELATED"/>
    <property type="match status" value="1"/>
</dbReference>
<evidence type="ECO:0000313" key="2">
    <source>
        <dbReference type="EMBL" id="GGG41501.1"/>
    </source>
</evidence>
<accession>A0A8J2ZDE0</accession>